<organism evidence="2 3">
    <name type="scientific">Apiospora saccharicola</name>
    <dbReference type="NCBI Taxonomy" id="335842"/>
    <lineage>
        <taxon>Eukaryota</taxon>
        <taxon>Fungi</taxon>
        <taxon>Dikarya</taxon>
        <taxon>Ascomycota</taxon>
        <taxon>Pezizomycotina</taxon>
        <taxon>Sordariomycetes</taxon>
        <taxon>Xylariomycetidae</taxon>
        <taxon>Amphisphaeriales</taxon>
        <taxon>Apiosporaceae</taxon>
        <taxon>Apiospora</taxon>
    </lineage>
</organism>
<accession>A0ABR1VMI1</accession>
<name>A0ABR1VMI1_9PEZI</name>
<evidence type="ECO:0000256" key="1">
    <source>
        <dbReference type="SAM" id="MobiDB-lite"/>
    </source>
</evidence>
<protein>
    <submittedName>
        <fullName evidence="2">Uncharacterized protein</fullName>
    </submittedName>
</protein>
<reference evidence="2 3" key="1">
    <citation type="submission" date="2023-01" db="EMBL/GenBank/DDBJ databases">
        <title>Analysis of 21 Apiospora genomes using comparative genomics revels a genus with tremendous synthesis potential of carbohydrate active enzymes and secondary metabolites.</title>
        <authorList>
            <person name="Sorensen T."/>
        </authorList>
    </citation>
    <scope>NUCLEOTIDE SEQUENCE [LARGE SCALE GENOMIC DNA]</scope>
    <source>
        <strain evidence="2 3">CBS 83171</strain>
    </source>
</reference>
<dbReference type="Proteomes" id="UP001446871">
    <property type="component" value="Unassembled WGS sequence"/>
</dbReference>
<gene>
    <name evidence="2" type="ORF">PG996_005761</name>
</gene>
<comment type="caution">
    <text evidence="2">The sequence shown here is derived from an EMBL/GenBank/DDBJ whole genome shotgun (WGS) entry which is preliminary data.</text>
</comment>
<evidence type="ECO:0000313" key="2">
    <source>
        <dbReference type="EMBL" id="KAK8072413.1"/>
    </source>
</evidence>
<dbReference type="EMBL" id="JAQQWM010000003">
    <property type="protein sequence ID" value="KAK8072413.1"/>
    <property type="molecule type" value="Genomic_DNA"/>
</dbReference>
<feature type="region of interest" description="Disordered" evidence="1">
    <location>
        <begin position="1"/>
        <end position="60"/>
    </location>
</feature>
<sequence length="159" mass="16650">MPPSRRPNLPSLQNELQEGKIPPMSNAHRGGPAVAGSSCGGVHEDAPQGALGIDASGPFDRRNDEQRLLWTCVSPSSSLSSSYPDAGDVHGNVAPPPAAAGRVAVGKDGPGKLQLGLTDRTRMRNAGNQPTVHAYTIVVLRLYARSNDQQTVGAGMYID</sequence>
<feature type="region of interest" description="Disordered" evidence="1">
    <location>
        <begin position="76"/>
        <end position="113"/>
    </location>
</feature>
<proteinExistence type="predicted"/>
<keyword evidence="3" id="KW-1185">Reference proteome</keyword>
<evidence type="ECO:0000313" key="3">
    <source>
        <dbReference type="Proteomes" id="UP001446871"/>
    </source>
</evidence>